<keyword evidence="1" id="KW-0472">Membrane</keyword>
<dbReference type="PANTHER" id="PTHR32085:SF3">
    <property type="entry name" value="PROTEIN CSF1"/>
    <property type="match status" value="1"/>
</dbReference>
<evidence type="ECO:0000313" key="4">
    <source>
        <dbReference type="Proteomes" id="UP000724874"/>
    </source>
</evidence>
<evidence type="ECO:0000256" key="1">
    <source>
        <dbReference type="SAM" id="Phobius"/>
    </source>
</evidence>
<comment type="caution">
    <text evidence="3">The sequence shown here is derived from an EMBL/GenBank/DDBJ whole genome shotgun (WGS) entry which is preliminary data.</text>
</comment>
<dbReference type="AlphaFoldDB" id="A0A9P5NWQ0"/>
<dbReference type="GO" id="GO:0006113">
    <property type="term" value="P:fermentation"/>
    <property type="evidence" value="ECO:0007669"/>
    <property type="project" value="InterPro"/>
</dbReference>
<proteinExistence type="predicted"/>
<dbReference type="OrthoDB" id="10051416at2759"/>
<dbReference type="EMBL" id="JADNYJ010000018">
    <property type="protein sequence ID" value="KAF8906482.1"/>
    <property type="molecule type" value="Genomic_DNA"/>
</dbReference>
<dbReference type="InterPro" id="IPR048636">
    <property type="entry name" value="Csf1_N"/>
</dbReference>
<dbReference type="Pfam" id="PF21678">
    <property type="entry name" value="Csf1_N"/>
    <property type="match status" value="1"/>
</dbReference>
<keyword evidence="4" id="KW-1185">Reference proteome</keyword>
<dbReference type="Proteomes" id="UP000724874">
    <property type="component" value="Unassembled WGS sequence"/>
</dbReference>
<keyword evidence="1" id="KW-1133">Transmembrane helix</keyword>
<sequence length="300" mass="34712">MFSHLLLIACICIVVALVLYFFYWNRFIAFIIGHAIRILFWNQERSSVWVEIGSIHFSLLTGRILLKDVRYHSSNQTIKIVKGQIQWRYWIRKPTSEEEIISVPGEHVKDSSRLWSCRIHLSFQGVECFLYNKTAAYDHILDQLERMNRPTSRTSSHQRFFSRFSRQDSSSPFYPPSIVRASMQVPESLKKAMAWFRHQLPTLDPKDLLPLGIDIQTGAIVLGNPSTPNLLVAEFRDALGTFGIAASKSRYDLYKQVLNLKFQKSLVRLVPNEDYVNPITALGAVIHDRIGRLVTFWLEL</sequence>
<dbReference type="InterPro" id="IPR029636">
    <property type="entry name" value="Csf1"/>
</dbReference>
<name>A0A9P5NWQ0_GYMJU</name>
<feature type="domain" description="Csf1 N-terminal" evidence="2">
    <location>
        <begin position="19"/>
        <end position="281"/>
    </location>
</feature>
<evidence type="ECO:0000313" key="3">
    <source>
        <dbReference type="EMBL" id="KAF8906482.1"/>
    </source>
</evidence>
<evidence type="ECO:0000259" key="2">
    <source>
        <dbReference type="Pfam" id="PF21678"/>
    </source>
</evidence>
<keyword evidence="1" id="KW-0812">Transmembrane</keyword>
<dbReference type="GO" id="GO:0016020">
    <property type="term" value="C:membrane"/>
    <property type="evidence" value="ECO:0007669"/>
    <property type="project" value="InterPro"/>
</dbReference>
<accession>A0A9P5NWQ0</accession>
<gene>
    <name evidence="3" type="ORF">CPB84DRAFT_389294</name>
</gene>
<dbReference type="PANTHER" id="PTHR32085">
    <property type="entry name" value="PROTEIN CSF1"/>
    <property type="match status" value="1"/>
</dbReference>
<feature type="transmembrane region" description="Helical" evidence="1">
    <location>
        <begin position="6"/>
        <end position="24"/>
    </location>
</feature>
<reference evidence="3" key="1">
    <citation type="submission" date="2020-11" db="EMBL/GenBank/DDBJ databases">
        <authorList>
            <consortium name="DOE Joint Genome Institute"/>
            <person name="Ahrendt S."/>
            <person name="Riley R."/>
            <person name="Andreopoulos W."/>
            <person name="LaButti K."/>
            <person name="Pangilinan J."/>
            <person name="Ruiz-duenas F.J."/>
            <person name="Barrasa J.M."/>
            <person name="Sanchez-Garcia M."/>
            <person name="Camarero S."/>
            <person name="Miyauchi S."/>
            <person name="Serrano A."/>
            <person name="Linde D."/>
            <person name="Babiker R."/>
            <person name="Drula E."/>
            <person name="Ayuso-Fernandez I."/>
            <person name="Pacheco R."/>
            <person name="Padilla G."/>
            <person name="Ferreira P."/>
            <person name="Barriuso J."/>
            <person name="Kellner H."/>
            <person name="Castanera R."/>
            <person name="Alfaro M."/>
            <person name="Ramirez L."/>
            <person name="Pisabarro A.G."/>
            <person name="Kuo A."/>
            <person name="Tritt A."/>
            <person name="Lipzen A."/>
            <person name="He G."/>
            <person name="Yan M."/>
            <person name="Ng V."/>
            <person name="Cullen D."/>
            <person name="Martin F."/>
            <person name="Rosso M.-N."/>
            <person name="Henrissat B."/>
            <person name="Hibbett D."/>
            <person name="Martinez A.T."/>
            <person name="Grigoriev I.V."/>
        </authorList>
    </citation>
    <scope>NUCLEOTIDE SEQUENCE</scope>
    <source>
        <strain evidence="3">AH 44721</strain>
    </source>
</reference>
<organism evidence="3 4">
    <name type="scientific">Gymnopilus junonius</name>
    <name type="common">Spectacular rustgill mushroom</name>
    <name type="synonym">Gymnopilus spectabilis subsp. junonius</name>
    <dbReference type="NCBI Taxonomy" id="109634"/>
    <lineage>
        <taxon>Eukaryota</taxon>
        <taxon>Fungi</taxon>
        <taxon>Dikarya</taxon>
        <taxon>Basidiomycota</taxon>
        <taxon>Agaricomycotina</taxon>
        <taxon>Agaricomycetes</taxon>
        <taxon>Agaricomycetidae</taxon>
        <taxon>Agaricales</taxon>
        <taxon>Agaricineae</taxon>
        <taxon>Hymenogastraceae</taxon>
        <taxon>Gymnopilus</taxon>
    </lineage>
</organism>
<protein>
    <recommendedName>
        <fullName evidence="2">Csf1 N-terminal domain-containing protein</fullName>
    </recommendedName>
</protein>